<comment type="caution">
    <text evidence="3">The sequence shown here is derived from an EMBL/GenBank/DDBJ whole genome shotgun (WGS) entry which is preliminary data.</text>
</comment>
<proteinExistence type="predicted"/>
<dbReference type="AlphaFoldDB" id="A0A1F7VFK3"/>
<dbReference type="SUPFAM" id="SSF46785">
    <property type="entry name" value="Winged helix' DNA-binding domain"/>
    <property type="match status" value="1"/>
</dbReference>
<dbReference type="EMBL" id="MGER01000011">
    <property type="protein sequence ID" value="OGL88784.1"/>
    <property type="molecule type" value="Genomic_DNA"/>
</dbReference>
<dbReference type="Gene3D" id="3.30.70.2650">
    <property type="match status" value="1"/>
</dbReference>
<dbReference type="Proteomes" id="UP000178264">
    <property type="component" value="Unassembled WGS sequence"/>
</dbReference>
<dbReference type="GO" id="GO:0006351">
    <property type="term" value="P:DNA-templated transcription"/>
    <property type="evidence" value="ECO:0007669"/>
    <property type="project" value="TreeGrafter"/>
</dbReference>
<sequence length="188" mass="22224">MKMNKERKQEVISVIWKVLEAVGMLTVAFMAPNVVQLLRGRRSFGEYPRRQVRTALRRLEKRGCIRSLGEKSAWKFELTKEGRDQLEKKMIEEILIPKPVKWDGKWRMVVFDIPEQYRRARNSLRGKLEHIGFQYLNLSVWVHPFECRSEINAIVEYYGVGKYVRYVIVDSFDGMDIMEHKFGNLLGV</sequence>
<reference evidence="3 4" key="1">
    <citation type="journal article" date="2016" name="Nat. Commun.">
        <title>Thousands of microbial genomes shed light on interconnected biogeochemical processes in an aquifer system.</title>
        <authorList>
            <person name="Anantharaman K."/>
            <person name="Brown C.T."/>
            <person name="Hug L.A."/>
            <person name="Sharon I."/>
            <person name="Castelle C.J."/>
            <person name="Probst A.J."/>
            <person name="Thomas B.C."/>
            <person name="Singh A."/>
            <person name="Wilkins M.J."/>
            <person name="Karaoz U."/>
            <person name="Brodie E.L."/>
            <person name="Williams K.H."/>
            <person name="Hubbard S.S."/>
            <person name="Banfield J.F."/>
        </authorList>
    </citation>
    <scope>NUCLEOTIDE SEQUENCE [LARGE SCALE GENOMIC DNA]</scope>
</reference>
<feature type="domain" description="Transcriptional repressor PaaX-like central Cas2-like" evidence="2">
    <location>
        <begin position="101"/>
        <end position="172"/>
    </location>
</feature>
<gene>
    <name evidence="3" type="ORF">A3I42_03245</name>
</gene>
<protein>
    <recommendedName>
        <fullName evidence="2">Transcriptional repressor PaaX-like central Cas2-like domain-containing protein</fullName>
    </recommendedName>
</protein>
<feature type="transmembrane region" description="Helical" evidence="1">
    <location>
        <begin position="12"/>
        <end position="31"/>
    </location>
</feature>
<accession>A0A1F7VFK3</accession>
<name>A0A1F7VFK3_9BACT</name>
<keyword evidence="1" id="KW-0472">Membrane</keyword>
<dbReference type="InterPro" id="IPR036390">
    <property type="entry name" value="WH_DNA-bd_sf"/>
</dbReference>
<evidence type="ECO:0000256" key="1">
    <source>
        <dbReference type="SAM" id="Phobius"/>
    </source>
</evidence>
<dbReference type="InterPro" id="IPR048846">
    <property type="entry name" value="PaaX-like_central"/>
</dbReference>
<keyword evidence="1" id="KW-0812">Transmembrane</keyword>
<dbReference type="Pfam" id="PF20803">
    <property type="entry name" value="PaaX_M"/>
    <property type="match status" value="1"/>
</dbReference>
<organism evidence="3 4">
    <name type="scientific">Candidatus Uhrbacteria bacterium RIFCSPLOWO2_02_FULL_49_11</name>
    <dbReference type="NCBI Taxonomy" id="1802409"/>
    <lineage>
        <taxon>Bacteria</taxon>
        <taxon>Candidatus Uhriibacteriota</taxon>
    </lineage>
</organism>
<keyword evidence="1" id="KW-1133">Transmembrane helix</keyword>
<dbReference type="PANTHER" id="PTHR30319">
    <property type="entry name" value="PHENYLACETIC ACID REGULATOR-RELATED TRANSCRIPTIONAL REPRESSOR"/>
    <property type="match status" value="1"/>
</dbReference>
<evidence type="ECO:0000313" key="4">
    <source>
        <dbReference type="Proteomes" id="UP000178264"/>
    </source>
</evidence>
<evidence type="ECO:0000259" key="2">
    <source>
        <dbReference type="Pfam" id="PF20803"/>
    </source>
</evidence>
<dbReference type="PANTHER" id="PTHR30319:SF1">
    <property type="entry name" value="TRANSCRIPTIONAL REPRESSOR PAAX"/>
    <property type="match status" value="1"/>
</dbReference>
<evidence type="ECO:0000313" key="3">
    <source>
        <dbReference type="EMBL" id="OGL88784.1"/>
    </source>
</evidence>